<evidence type="ECO:0000313" key="2">
    <source>
        <dbReference type="Proteomes" id="UP000191408"/>
    </source>
</evidence>
<accession>A0A1V6NB53</accession>
<dbReference type="Proteomes" id="UP000191408">
    <property type="component" value="Unassembled WGS sequence"/>
</dbReference>
<evidence type="ECO:0000313" key="1">
    <source>
        <dbReference type="EMBL" id="OQD61934.1"/>
    </source>
</evidence>
<name>A0A1V6NB53_PENPO</name>
<proteinExistence type="predicted"/>
<organism evidence="1 2">
    <name type="scientific">Penicillium polonicum</name>
    <dbReference type="NCBI Taxonomy" id="60169"/>
    <lineage>
        <taxon>Eukaryota</taxon>
        <taxon>Fungi</taxon>
        <taxon>Dikarya</taxon>
        <taxon>Ascomycota</taxon>
        <taxon>Pezizomycotina</taxon>
        <taxon>Eurotiomycetes</taxon>
        <taxon>Eurotiomycetidae</taxon>
        <taxon>Eurotiales</taxon>
        <taxon>Aspergillaceae</taxon>
        <taxon>Penicillium</taxon>
    </lineage>
</organism>
<dbReference type="EMBL" id="MDYM01000014">
    <property type="protein sequence ID" value="OQD61934.1"/>
    <property type="molecule type" value="Genomic_DNA"/>
</dbReference>
<comment type="caution">
    <text evidence="1">The sequence shown here is derived from an EMBL/GenBank/DDBJ whole genome shotgun (WGS) entry which is preliminary data.</text>
</comment>
<gene>
    <name evidence="1" type="ORF">PENPOL_c014G01051</name>
</gene>
<protein>
    <submittedName>
        <fullName evidence="1">Uncharacterized protein</fullName>
    </submittedName>
</protein>
<dbReference type="OrthoDB" id="3434980at2759"/>
<keyword evidence="2" id="KW-1185">Reference proteome</keyword>
<reference evidence="2" key="1">
    <citation type="journal article" date="2017" name="Nat. Microbiol.">
        <title>Global analysis of biosynthetic gene clusters reveals vast potential of secondary metabolite production in Penicillium species.</title>
        <authorList>
            <person name="Nielsen J.C."/>
            <person name="Grijseels S."/>
            <person name="Prigent S."/>
            <person name="Ji B."/>
            <person name="Dainat J."/>
            <person name="Nielsen K.F."/>
            <person name="Frisvad J.C."/>
            <person name="Workman M."/>
            <person name="Nielsen J."/>
        </authorList>
    </citation>
    <scope>NUCLEOTIDE SEQUENCE [LARGE SCALE GENOMIC DNA]</scope>
    <source>
        <strain evidence="2">IBT 4502</strain>
    </source>
</reference>
<dbReference type="AlphaFoldDB" id="A0A1V6NB53"/>
<sequence length="34" mass="4032">MTDKKRIVYTYGTIEAWEEFDATVQEIIKKETGH</sequence>